<proteinExistence type="predicted"/>
<evidence type="ECO:0000313" key="1">
    <source>
        <dbReference type="EMBL" id="SFE95777.1"/>
    </source>
</evidence>
<accession>A0A1I2ET25</accession>
<keyword evidence="2" id="KW-1185">Reference proteome</keyword>
<dbReference type="Pfam" id="PF09998">
    <property type="entry name" value="DUF2239"/>
    <property type="match status" value="1"/>
</dbReference>
<sequence length="181" mass="20370">MDPERTYTAFLGPRRIASGSAREVLQRLGEVGACDGPVLVFDDLSGHQVELDPRLVAEEPPVRAGPGRPKLGVVSREVSLLPRHWEWLEQQPSGISAALRRLVEEALRRDPDEERTRLAREAAHRVMTALAGDLPNYEEAARALFARDSRRFAQQIRRWPADIRDHLARLVERAFPSGDDP</sequence>
<name>A0A1I2ET25_9BACT</name>
<dbReference type="Proteomes" id="UP000199400">
    <property type="component" value="Unassembled WGS sequence"/>
</dbReference>
<dbReference type="InterPro" id="IPR018715">
    <property type="entry name" value="DUF2239"/>
</dbReference>
<dbReference type="EMBL" id="FOMX01000023">
    <property type="protein sequence ID" value="SFE95777.1"/>
    <property type="molecule type" value="Genomic_DNA"/>
</dbReference>
<reference evidence="2" key="1">
    <citation type="submission" date="2016-10" db="EMBL/GenBank/DDBJ databases">
        <authorList>
            <person name="Varghese N."/>
            <person name="Submissions S."/>
        </authorList>
    </citation>
    <scope>NUCLEOTIDE SEQUENCE [LARGE SCALE GENOMIC DNA]</scope>
    <source>
        <strain evidence="2">ATCC 25963</strain>
    </source>
</reference>
<dbReference type="RefSeq" id="WP_096331638.1">
    <property type="nucleotide sequence ID" value="NZ_FOMX01000023.1"/>
</dbReference>
<dbReference type="STRING" id="54.SAMN02745121_06258"/>
<evidence type="ECO:0000313" key="2">
    <source>
        <dbReference type="Proteomes" id="UP000199400"/>
    </source>
</evidence>
<protein>
    <recommendedName>
        <fullName evidence="3">DUF2239 domain-containing protein</fullName>
    </recommendedName>
</protein>
<organism evidence="1 2">
    <name type="scientific">Nannocystis exedens</name>
    <dbReference type="NCBI Taxonomy" id="54"/>
    <lineage>
        <taxon>Bacteria</taxon>
        <taxon>Pseudomonadati</taxon>
        <taxon>Myxococcota</taxon>
        <taxon>Polyangia</taxon>
        <taxon>Nannocystales</taxon>
        <taxon>Nannocystaceae</taxon>
        <taxon>Nannocystis</taxon>
    </lineage>
</organism>
<evidence type="ECO:0008006" key="3">
    <source>
        <dbReference type="Google" id="ProtNLM"/>
    </source>
</evidence>
<gene>
    <name evidence="1" type="ORF">SAMN02745121_06258</name>
</gene>
<dbReference type="AlphaFoldDB" id="A0A1I2ET25"/>
<dbReference type="OrthoDB" id="282960at2"/>